<evidence type="ECO:0000256" key="5">
    <source>
        <dbReference type="ARBA" id="ARBA00023136"/>
    </source>
</evidence>
<keyword evidence="5 6" id="KW-0472">Membrane</keyword>
<comment type="similarity">
    <text evidence="2">Belongs to the UPF0382 family.</text>
</comment>
<evidence type="ECO:0000256" key="1">
    <source>
        <dbReference type="ARBA" id="ARBA00004141"/>
    </source>
</evidence>
<evidence type="ECO:0000256" key="2">
    <source>
        <dbReference type="ARBA" id="ARBA00009694"/>
    </source>
</evidence>
<feature type="transmembrane region" description="Helical" evidence="6">
    <location>
        <begin position="66"/>
        <end position="88"/>
    </location>
</feature>
<keyword evidence="4 6" id="KW-1133">Transmembrane helix</keyword>
<dbReference type="Proteomes" id="UP000298347">
    <property type="component" value="Unassembled WGS sequence"/>
</dbReference>
<dbReference type="OrthoDB" id="9802121at2"/>
<sequence length="120" mass="12636">MTIGAILAFLSVAFGAFGAHVLKERLGAHYLSIFETGVQYQMVHSLGLILIGILALTAFRGSAGLLQWAGLLMIAGIVLFSGSLYALSISRINLLGIITPFGGIAFLISWALVVVAFLKA</sequence>
<dbReference type="GO" id="GO:0005886">
    <property type="term" value="C:plasma membrane"/>
    <property type="evidence" value="ECO:0007669"/>
    <property type="project" value="TreeGrafter"/>
</dbReference>
<evidence type="ECO:0000313" key="8">
    <source>
        <dbReference type="Proteomes" id="UP000298347"/>
    </source>
</evidence>
<comment type="subcellular location">
    <subcellularLocation>
        <location evidence="1">Membrane</location>
        <topology evidence="1">Multi-pass membrane protein</topology>
    </subcellularLocation>
</comment>
<dbReference type="InterPro" id="IPR006696">
    <property type="entry name" value="DUF423"/>
</dbReference>
<evidence type="ECO:0000256" key="3">
    <source>
        <dbReference type="ARBA" id="ARBA00022692"/>
    </source>
</evidence>
<dbReference type="Pfam" id="PF04241">
    <property type="entry name" value="DUF423"/>
    <property type="match status" value="1"/>
</dbReference>
<comment type="caution">
    <text evidence="7">The sequence shown here is derived from an EMBL/GenBank/DDBJ whole genome shotgun (WGS) entry which is preliminary data.</text>
</comment>
<dbReference type="EMBL" id="SRJD01000010">
    <property type="protein sequence ID" value="TGA98031.1"/>
    <property type="molecule type" value="Genomic_DNA"/>
</dbReference>
<keyword evidence="8" id="KW-1185">Reference proteome</keyword>
<reference evidence="7 8" key="1">
    <citation type="journal article" date="2015" name="Int. J. Syst. Evol. Microbiol.">
        <title>Sporolactobacillus shoreae sp. nov. and Sporolactobacillus spathodeae sp. nov., two spore-forming lactic acid bacteria isolated from tree barks in Thailand.</title>
        <authorList>
            <person name="Thamacharoensuk T."/>
            <person name="Kitahara M."/>
            <person name="Ohkuma M."/>
            <person name="Thongchul N."/>
            <person name="Tanasupawat S."/>
        </authorList>
    </citation>
    <scope>NUCLEOTIDE SEQUENCE [LARGE SCALE GENOMIC DNA]</scope>
    <source>
        <strain evidence="7 8">BK92</strain>
    </source>
</reference>
<dbReference type="PANTHER" id="PTHR43461">
    <property type="entry name" value="TRANSMEMBRANE PROTEIN 256"/>
    <property type="match status" value="1"/>
</dbReference>
<accession>A0A4Z0GLZ8</accession>
<dbReference type="AlphaFoldDB" id="A0A4Z0GLZ8"/>
<feature type="transmembrane region" description="Helical" evidence="6">
    <location>
        <begin position="94"/>
        <end position="118"/>
    </location>
</feature>
<keyword evidence="3 6" id="KW-0812">Transmembrane</keyword>
<proteinExistence type="inferred from homology"/>
<protein>
    <submittedName>
        <fullName evidence="7">DUF423 domain-containing protein</fullName>
    </submittedName>
</protein>
<evidence type="ECO:0000256" key="6">
    <source>
        <dbReference type="SAM" id="Phobius"/>
    </source>
</evidence>
<dbReference type="PANTHER" id="PTHR43461:SF1">
    <property type="entry name" value="TRANSMEMBRANE PROTEIN 256"/>
    <property type="match status" value="1"/>
</dbReference>
<feature type="transmembrane region" description="Helical" evidence="6">
    <location>
        <begin position="42"/>
        <end position="59"/>
    </location>
</feature>
<gene>
    <name evidence="7" type="ORF">E4665_10025</name>
</gene>
<name>A0A4Z0GLZ8_9BACL</name>
<organism evidence="7 8">
    <name type="scientific">Sporolactobacillus shoreae</name>
    <dbReference type="NCBI Taxonomy" id="1465501"/>
    <lineage>
        <taxon>Bacteria</taxon>
        <taxon>Bacillati</taxon>
        <taxon>Bacillota</taxon>
        <taxon>Bacilli</taxon>
        <taxon>Bacillales</taxon>
        <taxon>Sporolactobacillaceae</taxon>
        <taxon>Sporolactobacillus</taxon>
    </lineage>
</organism>
<evidence type="ECO:0000256" key="4">
    <source>
        <dbReference type="ARBA" id="ARBA00022989"/>
    </source>
</evidence>
<evidence type="ECO:0000313" key="7">
    <source>
        <dbReference type="EMBL" id="TGA98031.1"/>
    </source>
</evidence>